<dbReference type="GeneID" id="78254155"/>
<evidence type="ECO:0000313" key="2">
    <source>
        <dbReference type="Proteomes" id="UP000056090"/>
    </source>
</evidence>
<proteinExistence type="predicted"/>
<dbReference type="KEGG" id="aal:EP13_04315"/>
<keyword evidence="2" id="KW-1185">Reference proteome</keyword>
<sequence length="276" mass="31368">MGAEEQVSINEAEEDSVKLSSFDALINSPLSAWSNDKLIEGIELITSKVNQDKSLYFSVRRKLVALHLALNRKKGLSPALRGAVKLLPRMAYDDGLYPLWAKAASNDKQLIDLDFVLQQYAQFVNFTRSKYGTFDSAHNYDLNLVQDFVWDVGSIAHKLDSLNLPKFLLFALQSLKSSETHKQSKLISKSCVAYEQLLRKRMFCDRRSRLNESSITLRVQVLRCLCISNMLGTTKNSDVNFYLECLTGQAVNAGSLSRLIQQVRRECRKSEVRIYD</sequence>
<organism evidence="1 2">
    <name type="scientific">Alteromonas australica</name>
    <dbReference type="NCBI Taxonomy" id="589873"/>
    <lineage>
        <taxon>Bacteria</taxon>
        <taxon>Pseudomonadati</taxon>
        <taxon>Pseudomonadota</taxon>
        <taxon>Gammaproteobacteria</taxon>
        <taxon>Alteromonadales</taxon>
        <taxon>Alteromonadaceae</taxon>
        <taxon>Alteromonas/Salinimonas group</taxon>
        <taxon>Alteromonas</taxon>
    </lineage>
</organism>
<dbReference type="Proteomes" id="UP000056090">
    <property type="component" value="Chromosome"/>
</dbReference>
<dbReference type="AlphaFoldDB" id="A0A075P3V6"/>
<accession>A0A075P3V6</accession>
<reference evidence="1 2" key="1">
    <citation type="submission" date="2014-06" db="EMBL/GenBank/DDBJ databases">
        <title>Genomes of Alteromonas australica, a world apart.</title>
        <authorList>
            <person name="Gonzaga A."/>
            <person name="Lopez-Perez M."/>
            <person name="Rodriguez-Valera F."/>
        </authorList>
    </citation>
    <scope>NUCLEOTIDE SEQUENCE [LARGE SCALE GENOMIC DNA]</scope>
    <source>
        <strain evidence="1 2">H 17</strain>
    </source>
</reference>
<protein>
    <submittedName>
        <fullName evidence="1">Uncharacterized protein</fullName>
    </submittedName>
</protein>
<evidence type="ECO:0000313" key="1">
    <source>
        <dbReference type="EMBL" id="AIF97982.1"/>
    </source>
</evidence>
<dbReference type="EMBL" id="CP008849">
    <property type="protein sequence ID" value="AIF97982.1"/>
    <property type="molecule type" value="Genomic_DNA"/>
</dbReference>
<gene>
    <name evidence="1" type="ORF">EP13_04315</name>
</gene>
<dbReference type="RefSeq" id="WP_044056175.1">
    <property type="nucleotide sequence ID" value="NZ_CBCSKJ010000001.1"/>
</dbReference>
<name>A0A075P3V6_9ALTE</name>